<dbReference type="OrthoDB" id="27073at2759"/>
<keyword evidence="2" id="KW-1017">Isopeptide bond</keyword>
<dbReference type="InterPro" id="IPR016158">
    <property type="entry name" value="Cullin_homology"/>
</dbReference>
<evidence type="ECO:0000256" key="5">
    <source>
        <dbReference type="RuleBase" id="RU003829"/>
    </source>
</evidence>
<dbReference type="PROSITE" id="PS50069">
    <property type="entry name" value="CULLIN_2"/>
    <property type="match status" value="1"/>
</dbReference>
<dbReference type="InterPro" id="IPR059120">
    <property type="entry name" value="Cullin-like_AB"/>
</dbReference>
<evidence type="ECO:0000313" key="7">
    <source>
        <dbReference type="EMBL" id="SCV02724.1"/>
    </source>
</evidence>
<dbReference type="InterPro" id="IPR036317">
    <property type="entry name" value="Cullin_homology_sf"/>
</dbReference>
<keyword evidence="3" id="KW-0832">Ubl conjugation</keyword>
<evidence type="ECO:0000256" key="2">
    <source>
        <dbReference type="ARBA" id="ARBA00022499"/>
    </source>
</evidence>
<dbReference type="InterPro" id="IPR036388">
    <property type="entry name" value="WH-like_DNA-bd_sf"/>
</dbReference>
<dbReference type="InterPro" id="IPR019559">
    <property type="entry name" value="Cullin_neddylation_domain"/>
</dbReference>
<dbReference type="FunFam" id="1.20.1310.10:FF:000002">
    <property type="entry name" value="cullin-3 isoform X1"/>
    <property type="match status" value="1"/>
</dbReference>
<reference evidence="8" key="1">
    <citation type="submission" date="2016-03" db="EMBL/GenBank/DDBJ databases">
        <authorList>
            <person name="Devillers Hugo."/>
        </authorList>
    </citation>
    <scope>NUCLEOTIDE SEQUENCE [LARGE SCALE GENOMIC DNA]</scope>
</reference>
<dbReference type="InterPro" id="IPR045093">
    <property type="entry name" value="Cullin"/>
</dbReference>
<dbReference type="InterPro" id="IPR001373">
    <property type="entry name" value="Cullin_N"/>
</dbReference>
<evidence type="ECO:0000256" key="3">
    <source>
        <dbReference type="ARBA" id="ARBA00022843"/>
    </source>
</evidence>
<protein>
    <submittedName>
        <fullName evidence="7">LAME_0H04588g1_1</fullName>
    </submittedName>
</protein>
<dbReference type="GO" id="GO:0006511">
    <property type="term" value="P:ubiquitin-dependent protein catabolic process"/>
    <property type="evidence" value="ECO:0007669"/>
    <property type="project" value="InterPro"/>
</dbReference>
<evidence type="ECO:0000259" key="6">
    <source>
        <dbReference type="PROSITE" id="PS50069"/>
    </source>
</evidence>
<dbReference type="Pfam" id="PF10557">
    <property type="entry name" value="Cullin_Nedd8"/>
    <property type="match status" value="1"/>
</dbReference>
<dbReference type="GO" id="GO:0031625">
    <property type="term" value="F:ubiquitin protein ligase binding"/>
    <property type="evidence" value="ECO:0007669"/>
    <property type="project" value="InterPro"/>
</dbReference>
<dbReference type="Pfam" id="PF26557">
    <property type="entry name" value="Cullin_AB"/>
    <property type="match status" value="1"/>
</dbReference>
<dbReference type="SMART" id="SM00884">
    <property type="entry name" value="Cullin_Nedd8"/>
    <property type="match status" value="1"/>
</dbReference>
<dbReference type="SUPFAM" id="SSF75632">
    <property type="entry name" value="Cullin homology domain"/>
    <property type="match status" value="1"/>
</dbReference>
<dbReference type="SMART" id="SM00182">
    <property type="entry name" value="CULLIN"/>
    <property type="match status" value="1"/>
</dbReference>
<name>A0A1G4KDY0_9SACH</name>
<gene>
    <name evidence="7" type="ORF">LAME_0H04588G</name>
</gene>
<dbReference type="EMBL" id="LT598480">
    <property type="protein sequence ID" value="SCV02724.1"/>
    <property type="molecule type" value="Genomic_DNA"/>
</dbReference>
<sequence>MFKIQIRSPGSLGAKSAPTFEDSWKIIENAMAMIHEGRVSELSFEVLFHVVYSLTLRKLGGELYHRIGNALEKKLRNVKASSLNVTSTDLLLEILRAWDNHCESLRLISDVTMYLDKVYCKDNRKPFVYDMGLGHFRDIILKASKDQVHSLMVRQINDARRGAVGTDFETLKALVGMMETLTDSNDTYYITEFEPFLLEKTRKFYKTFIDSYSGEIISYPREVQTLIEKEQEVDSKFLNQDVSIKIAKVVESILISENMHFVAERVTPQLLENNKFSDLKLLFALCHAPTDNKKLWKQCSQYISHEGISITEDFSLKKRAQVAVKWITEILELKTKYENLFKSVAEGESTDLKAVNEAFSIILAQNGKRNAEYLAVYIDFMLRSPSVAEDSMRVKLEEAIAIFKFLREKDVFEKVYQQQLSKRLLQQRSSLKLEKHLVNRMKEEVGRSFALKPEGMFRDMSISQTNNSKFQQSYQVPYAFDISVLTSACWPFQQTSSEKEVVLPASLESLKLDYENYYMKSYNGRVLSWAYHLGSLDVGFQFKKSYHVITMPVYAAIIFMLFEDHEEFSMQEIKDLTNIPEHELIRNLLTIAIAPKTRLLKKQPMNKKILPSDRFRINYSFSAPTTKVKVLAVLTKPESDTQPSSRSNDVAQDLTNERKRCVEAAIVRTLKSSQRMYFDPLFELVREAVAVRFQLDPGLFHKSVDKLVEREYIQRDPDDGTFLHYLA</sequence>
<dbReference type="Pfam" id="PF00888">
    <property type="entry name" value="Cullin"/>
    <property type="match status" value="1"/>
</dbReference>
<dbReference type="Gene3D" id="1.10.10.10">
    <property type="entry name" value="Winged helix-like DNA-binding domain superfamily/Winged helix DNA-binding domain"/>
    <property type="match status" value="1"/>
</dbReference>
<dbReference type="PANTHER" id="PTHR11932">
    <property type="entry name" value="CULLIN"/>
    <property type="match status" value="1"/>
</dbReference>
<dbReference type="Gene3D" id="3.30.230.130">
    <property type="entry name" value="Cullin, Chain C, Domain 2"/>
    <property type="match status" value="1"/>
</dbReference>
<keyword evidence="8" id="KW-1185">Reference proteome</keyword>
<organism evidence="7 8">
    <name type="scientific">Lachancea meyersii CBS 8951</name>
    <dbReference type="NCBI Taxonomy" id="1266667"/>
    <lineage>
        <taxon>Eukaryota</taxon>
        <taxon>Fungi</taxon>
        <taxon>Dikarya</taxon>
        <taxon>Ascomycota</taxon>
        <taxon>Saccharomycotina</taxon>
        <taxon>Saccharomycetes</taxon>
        <taxon>Saccharomycetales</taxon>
        <taxon>Saccharomycetaceae</taxon>
        <taxon>Lachancea</taxon>
    </lineage>
</organism>
<proteinExistence type="inferred from homology"/>
<dbReference type="SUPFAM" id="SSF74788">
    <property type="entry name" value="Cullin repeat-like"/>
    <property type="match status" value="1"/>
</dbReference>
<dbReference type="AlphaFoldDB" id="A0A1G4KDY0"/>
<dbReference type="Proteomes" id="UP000191144">
    <property type="component" value="Chromosome H"/>
</dbReference>
<comment type="similarity">
    <text evidence="1 4 5">Belongs to the cullin family.</text>
</comment>
<accession>A0A1G4KDY0</accession>
<dbReference type="SUPFAM" id="SSF46785">
    <property type="entry name" value="Winged helix' DNA-binding domain"/>
    <property type="match status" value="1"/>
</dbReference>
<dbReference type="InterPro" id="IPR036390">
    <property type="entry name" value="WH_DNA-bd_sf"/>
</dbReference>
<evidence type="ECO:0000313" key="8">
    <source>
        <dbReference type="Proteomes" id="UP000191144"/>
    </source>
</evidence>
<evidence type="ECO:0000256" key="1">
    <source>
        <dbReference type="ARBA" id="ARBA00006019"/>
    </source>
</evidence>
<evidence type="ECO:0000256" key="4">
    <source>
        <dbReference type="PROSITE-ProRule" id="PRU00330"/>
    </source>
</evidence>
<dbReference type="Gene3D" id="1.20.1310.10">
    <property type="entry name" value="Cullin Repeats"/>
    <property type="match status" value="4"/>
</dbReference>
<dbReference type="InterPro" id="IPR016159">
    <property type="entry name" value="Cullin_repeat-like_dom_sf"/>
</dbReference>
<feature type="domain" description="Cullin family profile" evidence="6">
    <location>
        <begin position="369"/>
        <end position="592"/>
    </location>
</feature>